<dbReference type="RefSeq" id="WP_224138808.1">
    <property type="nucleotide sequence ID" value="NZ_JAIQUM010000017.1"/>
</dbReference>
<evidence type="ECO:0008006" key="3">
    <source>
        <dbReference type="Google" id="ProtNLM"/>
    </source>
</evidence>
<dbReference type="Proteomes" id="UP001165287">
    <property type="component" value="Unassembled WGS sequence"/>
</dbReference>
<organism evidence="1 2">
    <name type="scientific">Metabacillus rhizolycopersici</name>
    <dbReference type="NCBI Taxonomy" id="2875709"/>
    <lineage>
        <taxon>Bacteria</taxon>
        <taxon>Bacillati</taxon>
        <taxon>Bacillota</taxon>
        <taxon>Bacilli</taxon>
        <taxon>Bacillales</taxon>
        <taxon>Bacillaceae</taxon>
        <taxon>Metabacillus</taxon>
    </lineage>
</organism>
<keyword evidence="2" id="KW-1185">Reference proteome</keyword>
<evidence type="ECO:0000313" key="1">
    <source>
        <dbReference type="EMBL" id="MBZ5750566.1"/>
    </source>
</evidence>
<protein>
    <recommendedName>
        <fullName evidence="3">ABM domain-containing protein</fullName>
    </recommendedName>
</protein>
<sequence>MYARLVVFTLGNEKRQIAEKLTKEFDTTTRKLSGFRGNVYFFNDREGEYRALNYWDTKDHAKDANSVMFPKLEKELENMNVKKPVVKLFEVYDPSDSKELLFSHIKI</sequence>
<reference evidence="1" key="1">
    <citation type="submission" date="2024-05" db="EMBL/GenBank/DDBJ databases">
        <title>Metabacillus sp. nov., isolated from the rhizosphere soil of tomato plants.</title>
        <authorList>
            <person name="Ma R."/>
        </authorList>
    </citation>
    <scope>NUCLEOTIDE SEQUENCE</scope>
    <source>
        <strain evidence="1">DBTR6</strain>
    </source>
</reference>
<evidence type="ECO:0000313" key="2">
    <source>
        <dbReference type="Proteomes" id="UP001165287"/>
    </source>
</evidence>
<gene>
    <name evidence="1" type="ORF">K9V48_09965</name>
</gene>
<accession>A0ABS7UQY4</accession>
<proteinExistence type="predicted"/>
<comment type="caution">
    <text evidence="1">The sequence shown here is derived from an EMBL/GenBank/DDBJ whole genome shotgun (WGS) entry which is preliminary data.</text>
</comment>
<dbReference type="EMBL" id="JAIQUM010000017">
    <property type="protein sequence ID" value="MBZ5750566.1"/>
    <property type="molecule type" value="Genomic_DNA"/>
</dbReference>
<name>A0ABS7UQY4_9BACI</name>